<evidence type="ECO:0000259" key="7">
    <source>
        <dbReference type="PROSITE" id="PS51194"/>
    </source>
</evidence>
<dbReference type="InterPro" id="IPR049730">
    <property type="entry name" value="SNF2/RAD54-like_C"/>
</dbReference>
<dbReference type="PANTHER" id="PTHR45766">
    <property type="entry name" value="DNA ANNEALING HELICASE AND ENDONUCLEASE ZRANB3 FAMILY MEMBER"/>
    <property type="match status" value="1"/>
</dbReference>
<keyword evidence="9" id="KW-1185">Reference proteome</keyword>
<dbReference type="InterPro" id="IPR027417">
    <property type="entry name" value="P-loop_NTPase"/>
</dbReference>
<dbReference type="GO" id="GO:0004386">
    <property type="term" value="F:helicase activity"/>
    <property type="evidence" value="ECO:0007669"/>
    <property type="project" value="UniProtKB-KW"/>
</dbReference>
<dbReference type="Proteomes" id="UP000318017">
    <property type="component" value="Chromosome"/>
</dbReference>
<keyword evidence="2 8" id="KW-0378">Hydrolase</keyword>
<dbReference type="PROSITE" id="PS51192">
    <property type="entry name" value="HELICASE_ATP_BIND_1"/>
    <property type="match status" value="1"/>
</dbReference>
<sequence>MTVSNEFQPGVTVVHPQFGRGIIEICKGATTLVRFQSDFEECLSKELVAITSAQSDYESGRPSDPARVVARLLAETIRSINDAWGVFTPARIDLLPHQLWVCRKATETWPVRWVIADDVGLGKTIEAGLILWRLRRLGLVNRLLILCPASLVVQWQERLFNMFDIRTSLYEPKQDTKSVDFWKLNPAVVASFHTLRDDKDGRHDRMLDTDPWDLIIVDEAHHLNFDEHAGMTNAHALIRKLQDEEKLQSLLLFTGTPHRGKHFGFLALMSLVRPDLFDPRKEHDGQLSGLRNALIRNNKYSVTNLRGEHLFKRPEVHAVNYSYSSAEAGFYDMMTSFISSGNAYSTKLDGTQGRAVMLVLIALQKLASSSVAAVKSALHKRLIKMREVGKLMAQRVAHSRAVDDLQESEDDFDRHTVFEEESAPMIAFDLMENECSRLEELIEAANNVEKETKIEAIVEHLRTLPEDTSVLFFTEYKVTQALLVSELWRAFGDGIATFINGDNLLNNVFGKSGTPQTLRESRDSAKDRFNEGTVRFLVSTEAAGEGVDLQHRCSRLIHVDLPWNPMRLQQRVGRLNRLGQKDIVKVTLFQNPDTVESRIWSLLLDKIDRISHSINAASEDPEDLHQMILGTSQPRFYQQLFYDASTKKKERLDSWFNERTGQLGGADAVDVVRELIGNAQCFDFDNVSKEVPKLDLPDLANFFKLSLRCNRRQITEVDGFISFKTPDGWTKRRGVKPRYEQVKFGRTKSKEAQKSLLGIGSAVVDVAIETACEITDAFATLPGSDTACELFVFRSFDKVTRNIAQPKSIICGVYKLTESFKVLRDQEVFELLNQSAAELKPQNEQLPTPEAKNKRTNLDEITTHLIANISKLNLPFSAPDFELLGVIAVAKAT</sequence>
<name>A0A518G9R8_9BACT</name>
<feature type="domain" description="Helicase ATP-binding" evidence="6">
    <location>
        <begin position="114"/>
        <end position="275"/>
    </location>
</feature>
<dbReference type="SMART" id="SM00490">
    <property type="entry name" value="HELICc"/>
    <property type="match status" value="1"/>
</dbReference>
<evidence type="ECO:0000256" key="1">
    <source>
        <dbReference type="ARBA" id="ARBA00022741"/>
    </source>
</evidence>
<dbReference type="CDD" id="cd18793">
    <property type="entry name" value="SF2_C_SNF"/>
    <property type="match status" value="1"/>
</dbReference>
<evidence type="ECO:0000256" key="2">
    <source>
        <dbReference type="ARBA" id="ARBA00022801"/>
    </source>
</evidence>
<evidence type="ECO:0000313" key="9">
    <source>
        <dbReference type="Proteomes" id="UP000318017"/>
    </source>
</evidence>
<dbReference type="Pfam" id="PF00271">
    <property type="entry name" value="Helicase_C"/>
    <property type="match status" value="1"/>
</dbReference>
<dbReference type="SUPFAM" id="SSF52540">
    <property type="entry name" value="P-loop containing nucleoside triphosphate hydrolases"/>
    <property type="match status" value="2"/>
</dbReference>
<dbReference type="RefSeq" id="WP_145080225.1">
    <property type="nucleotide sequence ID" value="NZ_CP036298.1"/>
</dbReference>
<dbReference type="CDD" id="cd18011">
    <property type="entry name" value="DEXDc_RapA"/>
    <property type="match status" value="1"/>
</dbReference>
<reference evidence="8 9" key="1">
    <citation type="submission" date="2019-02" db="EMBL/GenBank/DDBJ databases">
        <title>Deep-cultivation of Planctomycetes and their phenomic and genomic characterization uncovers novel biology.</title>
        <authorList>
            <person name="Wiegand S."/>
            <person name="Jogler M."/>
            <person name="Boedeker C."/>
            <person name="Pinto D."/>
            <person name="Vollmers J."/>
            <person name="Rivas-Marin E."/>
            <person name="Kohn T."/>
            <person name="Peeters S.H."/>
            <person name="Heuer A."/>
            <person name="Rast P."/>
            <person name="Oberbeckmann S."/>
            <person name="Bunk B."/>
            <person name="Jeske O."/>
            <person name="Meyerdierks A."/>
            <person name="Storesund J.E."/>
            <person name="Kallscheuer N."/>
            <person name="Luecker S."/>
            <person name="Lage O.M."/>
            <person name="Pohl T."/>
            <person name="Merkel B.J."/>
            <person name="Hornburger P."/>
            <person name="Mueller R.-W."/>
            <person name="Bruemmer F."/>
            <person name="Labrenz M."/>
            <person name="Spormann A.M."/>
            <person name="Op den Camp H."/>
            <person name="Overmann J."/>
            <person name="Amann R."/>
            <person name="Jetten M.S.M."/>
            <person name="Mascher T."/>
            <person name="Medema M.H."/>
            <person name="Devos D.P."/>
            <person name="Kaster A.-K."/>
            <person name="Ovreas L."/>
            <person name="Rohde M."/>
            <person name="Galperin M.Y."/>
            <person name="Jogler C."/>
        </authorList>
    </citation>
    <scope>NUCLEOTIDE SEQUENCE [LARGE SCALE GENOMIC DNA]</scope>
    <source>
        <strain evidence="8 9">Q31a</strain>
    </source>
</reference>
<protein>
    <submittedName>
        <fullName evidence="8">RNA polymerase-associated protein RapA</fullName>
        <ecNumber evidence="8">3.6.4.-</ecNumber>
    </submittedName>
</protein>
<dbReference type="Pfam" id="PF00176">
    <property type="entry name" value="SNF2-rel_dom"/>
    <property type="match status" value="1"/>
</dbReference>
<dbReference type="SMART" id="SM00487">
    <property type="entry name" value="DEXDc"/>
    <property type="match status" value="1"/>
</dbReference>
<keyword evidence="5" id="KW-0175">Coiled coil</keyword>
<dbReference type="GO" id="GO:0016787">
    <property type="term" value="F:hydrolase activity"/>
    <property type="evidence" value="ECO:0007669"/>
    <property type="project" value="UniProtKB-KW"/>
</dbReference>
<dbReference type="Gene3D" id="3.40.50.10810">
    <property type="entry name" value="Tandem AAA-ATPase domain"/>
    <property type="match status" value="1"/>
</dbReference>
<dbReference type="InterPro" id="IPR014001">
    <property type="entry name" value="Helicase_ATP-bd"/>
</dbReference>
<evidence type="ECO:0000256" key="4">
    <source>
        <dbReference type="ARBA" id="ARBA00022840"/>
    </source>
</evidence>
<feature type="domain" description="Helicase C-terminal" evidence="7">
    <location>
        <begin position="453"/>
        <end position="625"/>
    </location>
</feature>
<feature type="coiled-coil region" evidence="5">
    <location>
        <begin position="428"/>
        <end position="455"/>
    </location>
</feature>
<evidence type="ECO:0000313" key="8">
    <source>
        <dbReference type="EMBL" id="QDV25322.1"/>
    </source>
</evidence>
<dbReference type="OrthoDB" id="9814088at2"/>
<dbReference type="InterPro" id="IPR038718">
    <property type="entry name" value="SNF2-like_sf"/>
</dbReference>
<accession>A0A518G9R8</accession>
<gene>
    <name evidence="8" type="primary">rapA_2</name>
    <name evidence="8" type="ORF">Q31a_36460</name>
</gene>
<dbReference type="InterPro" id="IPR001650">
    <property type="entry name" value="Helicase_C-like"/>
</dbReference>
<organism evidence="8 9">
    <name type="scientific">Aureliella helgolandensis</name>
    <dbReference type="NCBI Taxonomy" id="2527968"/>
    <lineage>
        <taxon>Bacteria</taxon>
        <taxon>Pseudomonadati</taxon>
        <taxon>Planctomycetota</taxon>
        <taxon>Planctomycetia</taxon>
        <taxon>Pirellulales</taxon>
        <taxon>Pirellulaceae</taxon>
        <taxon>Aureliella</taxon>
    </lineage>
</organism>
<dbReference type="KEGG" id="ahel:Q31a_36460"/>
<dbReference type="Gene3D" id="3.40.50.300">
    <property type="entry name" value="P-loop containing nucleotide triphosphate hydrolases"/>
    <property type="match status" value="1"/>
</dbReference>
<dbReference type="InterPro" id="IPR057342">
    <property type="entry name" value="DEXDc_RapA"/>
</dbReference>
<dbReference type="PANTHER" id="PTHR45766:SF6">
    <property type="entry name" value="SWI_SNF-RELATED MATRIX-ASSOCIATED ACTIN-DEPENDENT REGULATOR OF CHROMATIN SUBFAMILY A-LIKE PROTEIN 1"/>
    <property type="match status" value="1"/>
</dbReference>
<dbReference type="EMBL" id="CP036298">
    <property type="protein sequence ID" value="QDV25322.1"/>
    <property type="molecule type" value="Genomic_DNA"/>
</dbReference>
<evidence type="ECO:0000259" key="6">
    <source>
        <dbReference type="PROSITE" id="PS51192"/>
    </source>
</evidence>
<keyword evidence="4" id="KW-0067">ATP-binding</keyword>
<proteinExistence type="predicted"/>
<dbReference type="PROSITE" id="PS51194">
    <property type="entry name" value="HELICASE_CTER"/>
    <property type="match status" value="1"/>
</dbReference>
<dbReference type="AlphaFoldDB" id="A0A518G9R8"/>
<evidence type="ECO:0000256" key="3">
    <source>
        <dbReference type="ARBA" id="ARBA00022806"/>
    </source>
</evidence>
<evidence type="ECO:0000256" key="5">
    <source>
        <dbReference type="SAM" id="Coils"/>
    </source>
</evidence>
<keyword evidence="3" id="KW-0347">Helicase</keyword>
<dbReference type="InterPro" id="IPR000330">
    <property type="entry name" value="SNF2_N"/>
</dbReference>
<keyword evidence="1" id="KW-0547">Nucleotide-binding</keyword>
<dbReference type="GO" id="GO:0005524">
    <property type="term" value="F:ATP binding"/>
    <property type="evidence" value="ECO:0007669"/>
    <property type="project" value="UniProtKB-KW"/>
</dbReference>
<dbReference type="EC" id="3.6.4.-" evidence="8"/>